<proteinExistence type="predicted"/>
<dbReference type="EMBL" id="BOMV01000021">
    <property type="protein sequence ID" value="GIE94961.1"/>
    <property type="molecule type" value="Genomic_DNA"/>
</dbReference>
<accession>A0A919K1M5</accession>
<keyword evidence="1" id="KW-0812">Transmembrane</keyword>
<name>A0A919K1M5_9ACTN</name>
<reference evidence="2" key="1">
    <citation type="submission" date="2021-01" db="EMBL/GenBank/DDBJ databases">
        <title>Whole genome shotgun sequence of Actinoplanes rishiriensis NBRC 108556.</title>
        <authorList>
            <person name="Komaki H."/>
            <person name="Tamura T."/>
        </authorList>
    </citation>
    <scope>NUCLEOTIDE SEQUENCE</scope>
    <source>
        <strain evidence="2">NBRC 108556</strain>
    </source>
</reference>
<keyword evidence="1" id="KW-1133">Transmembrane helix</keyword>
<organism evidence="2 3">
    <name type="scientific">Paractinoplanes rishiriensis</name>
    <dbReference type="NCBI Taxonomy" id="1050105"/>
    <lineage>
        <taxon>Bacteria</taxon>
        <taxon>Bacillati</taxon>
        <taxon>Actinomycetota</taxon>
        <taxon>Actinomycetes</taxon>
        <taxon>Micromonosporales</taxon>
        <taxon>Micromonosporaceae</taxon>
        <taxon>Paractinoplanes</taxon>
    </lineage>
</organism>
<gene>
    <name evidence="2" type="ORF">Ari01nite_24260</name>
</gene>
<dbReference type="AlphaFoldDB" id="A0A919K1M5"/>
<evidence type="ECO:0000313" key="2">
    <source>
        <dbReference type="EMBL" id="GIE94961.1"/>
    </source>
</evidence>
<evidence type="ECO:0008006" key="4">
    <source>
        <dbReference type="Google" id="ProtNLM"/>
    </source>
</evidence>
<evidence type="ECO:0000256" key="1">
    <source>
        <dbReference type="SAM" id="Phobius"/>
    </source>
</evidence>
<keyword evidence="1" id="KW-0472">Membrane</keyword>
<protein>
    <recommendedName>
        <fullName evidence="4">RING-type E3 ubiquitin transferase</fullName>
    </recommendedName>
</protein>
<comment type="caution">
    <text evidence="2">The sequence shown here is derived from an EMBL/GenBank/DDBJ whole genome shotgun (WGS) entry which is preliminary data.</text>
</comment>
<evidence type="ECO:0000313" key="3">
    <source>
        <dbReference type="Proteomes" id="UP000636960"/>
    </source>
</evidence>
<feature type="transmembrane region" description="Helical" evidence="1">
    <location>
        <begin position="278"/>
        <end position="301"/>
    </location>
</feature>
<sequence length="302" mass="32492">MSLGTCPDRFQSPHEVVSYADGVTFVVAIMACIGVALVMLAPVLVWLAVKNRRDARWIRRHPVSPAGAVRLGVALPRRYAVFGLTAPGPAGTVRTPLAGTPAVWCRTMVYTRRSLGEDRGQLRVLFEQTFGEPFGVADSTGTAAVSGSFLEAFLFNEYPPLWRRTRIPEGQPGEQLVHRAVDELTAKRDEPGPYLRAAIERGLVGPGARRRVDEVGVLEEYIVAGQPLHVIGKPAMLDGGVPGLTMPRRGRYLIVSREPAETEAELVGDGRFSLGCGLWVLLAGAVAMAVSFAVAYSAGFLG</sequence>
<feature type="transmembrane region" description="Helical" evidence="1">
    <location>
        <begin position="23"/>
        <end position="49"/>
    </location>
</feature>
<keyword evidence="3" id="KW-1185">Reference proteome</keyword>
<dbReference type="Proteomes" id="UP000636960">
    <property type="component" value="Unassembled WGS sequence"/>
</dbReference>